<feature type="region of interest" description="Disordered" evidence="8">
    <location>
        <begin position="2466"/>
        <end position="2517"/>
    </location>
</feature>
<dbReference type="PROSITE" id="PS50878">
    <property type="entry name" value="RT_POL"/>
    <property type="match status" value="1"/>
</dbReference>
<dbReference type="Pfam" id="PF00665">
    <property type="entry name" value="rve"/>
    <property type="match status" value="1"/>
</dbReference>
<name>A0A914HZ71_GLORO</name>
<keyword evidence="9" id="KW-0812">Transmembrane</keyword>
<dbReference type="GO" id="GO:0015074">
    <property type="term" value="P:DNA integration"/>
    <property type="evidence" value="ECO:0007669"/>
    <property type="project" value="InterPro"/>
</dbReference>
<dbReference type="GO" id="GO:0042575">
    <property type="term" value="C:DNA polymerase complex"/>
    <property type="evidence" value="ECO:0007669"/>
    <property type="project" value="UniProtKB-ARBA"/>
</dbReference>
<dbReference type="Pfam" id="PF13975">
    <property type="entry name" value="gag-asp_proteas"/>
    <property type="match status" value="1"/>
</dbReference>
<accession>A0A914HZ71</accession>
<dbReference type="GO" id="GO:0004519">
    <property type="term" value="F:endonuclease activity"/>
    <property type="evidence" value="ECO:0007669"/>
    <property type="project" value="UniProtKB-KW"/>
</dbReference>
<feature type="region of interest" description="Disordered" evidence="8">
    <location>
        <begin position="1"/>
        <end position="20"/>
    </location>
</feature>
<keyword evidence="3" id="KW-0548">Nucleotidyltransferase</keyword>
<feature type="compositionally biased region" description="Polar residues" evidence="8">
    <location>
        <begin position="1117"/>
        <end position="1133"/>
    </location>
</feature>
<feature type="domain" description="Integrase catalytic" evidence="11">
    <location>
        <begin position="2157"/>
        <end position="2321"/>
    </location>
</feature>
<keyword evidence="9" id="KW-1133">Transmembrane helix</keyword>
<dbReference type="InterPro" id="IPR043502">
    <property type="entry name" value="DNA/RNA_pol_sf"/>
</dbReference>
<evidence type="ECO:0000313" key="12">
    <source>
        <dbReference type="Proteomes" id="UP000887572"/>
    </source>
</evidence>
<dbReference type="EC" id="2.7.7.49" evidence="1"/>
<dbReference type="PROSITE" id="PS50994">
    <property type="entry name" value="INTEGRASE"/>
    <property type="match status" value="1"/>
</dbReference>
<organism evidence="12 13">
    <name type="scientific">Globodera rostochiensis</name>
    <name type="common">Golden nematode worm</name>
    <name type="synonym">Heterodera rostochiensis</name>
    <dbReference type="NCBI Taxonomy" id="31243"/>
    <lineage>
        <taxon>Eukaryota</taxon>
        <taxon>Metazoa</taxon>
        <taxon>Ecdysozoa</taxon>
        <taxon>Nematoda</taxon>
        <taxon>Chromadorea</taxon>
        <taxon>Rhabditida</taxon>
        <taxon>Tylenchina</taxon>
        <taxon>Tylenchomorpha</taxon>
        <taxon>Tylenchoidea</taxon>
        <taxon>Heteroderidae</taxon>
        <taxon>Heteroderinae</taxon>
        <taxon>Globodera</taxon>
    </lineage>
</organism>
<feature type="transmembrane region" description="Helical" evidence="9">
    <location>
        <begin position="1190"/>
        <end position="1209"/>
    </location>
</feature>
<dbReference type="InterPro" id="IPR000477">
    <property type="entry name" value="RT_dom"/>
</dbReference>
<evidence type="ECO:0000256" key="7">
    <source>
        <dbReference type="ARBA" id="ARBA00022918"/>
    </source>
</evidence>
<dbReference type="Gene3D" id="2.40.70.10">
    <property type="entry name" value="Acid Proteases"/>
    <property type="match status" value="1"/>
</dbReference>
<dbReference type="InterPro" id="IPR001584">
    <property type="entry name" value="Integrase_cat-core"/>
</dbReference>
<evidence type="ECO:0000313" key="13">
    <source>
        <dbReference type="WBParaSite" id="Gr19_v10_g5842.t1"/>
    </source>
</evidence>
<dbReference type="InterPro" id="IPR043128">
    <property type="entry name" value="Rev_trsase/Diguanyl_cyclase"/>
</dbReference>
<feature type="compositionally biased region" description="Basic residues" evidence="8">
    <location>
        <begin position="2507"/>
        <end position="2517"/>
    </location>
</feature>
<dbReference type="InterPro" id="IPR041588">
    <property type="entry name" value="Integrase_H2C2"/>
</dbReference>
<dbReference type="GO" id="GO:0004190">
    <property type="term" value="F:aspartic-type endopeptidase activity"/>
    <property type="evidence" value="ECO:0007669"/>
    <property type="project" value="InterPro"/>
</dbReference>
<dbReference type="SUPFAM" id="SSF50630">
    <property type="entry name" value="Acid proteases"/>
    <property type="match status" value="1"/>
</dbReference>
<feature type="transmembrane region" description="Helical" evidence="9">
    <location>
        <begin position="1146"/>
        <end position="1170"/>
    </location>
</feature>
<feature type="region of interest" description="Disordered" evidence="8">
    <location>
        <begin position="417"/>
        <end position="444"/>
    </location>
</feature>
<feature type="region of interest" description="Disordered" evidence="8">
    <location>
        <begin position="474"/>
        <end position="502"/>
    </location>
</feature>
<feature type="region of interest" description="Disordered" evidence="8">
    <location>
        <begin position="1084"/>
        <end position="1133"/>
    </location>
</feature>
<proteinExistence type="predicted"/>
<dbReference type="GO" id="GO:0003676">
    <property type="term" value="F:nucleic acid binding"/>
    <property type="evidence" value="ECO:0007669"/>
    <property type="project" value="InterPro"/>
</dbReference>
<keyword evidence="4" id="KW-0540">Nuclease</keyword>
<dbReference type="InterPro" id="IPR021109">
    <property type="entry name" value="Peptidase_aspartic_dom_sf"/>
</dbReference>
<dbReference type="InterPro" id="IPR036397">
    <property type="entry name" value="RNaseH_sf"/>
</dbReference>
<feature type="region of interest" description="Disordered" evidence="8">
    <location>
        <begin position="113"/>
        <end position="175"/>
    </location>
</feature>
<dbReference type="CDD" id="cd01647">
    <property type="entry name" value="RT_LTR"/>
    <property type="match status" value="1"/>
</dbReference>
<dbReference type="PROSITE" id="PS00141">
    <property type="entry name" value="ASP_PROTEASE"/>
    <property type="match status" value="1"/>
</dbReference>
<dbReference type="InterPro" id="IPR041373">
    <property type="entry name" value="RT_RNaseH"/>
</dbReference>
<keyword evidence="6" id="KW-0378">Hydrolase</keyword>
<dbReference type="Gene3D" id="1.10.340.70">
    <property type="match status" value="1"/>
</dbReference>
<feature type="compositionally biased region" description="Polar residues" evidence="8">
    <location>
        <begin position="119"/>
        <end position="160"/>
    </location>
</feature>
<dbReference type="InterPro" id="IPR050951">
    <property type="entry name" value="Retrovirus_Pol_polyprotein"/>
</dbReference>
<feature type="compositionally biased region" description="Basic and acidic residues" evidence="8">
    <location>
        <begin position="1481"/>
        <end position="1495"/>
    </location>
</feature>
<evidence type="ECO:0000256" key="6">
    <source>
        <dbReference type="ARBA" id="ARBA00022801"/>
    </source>
</evidence>
<dbReference type="GO" id="GO:0006508">
    <property type="term" value="P:proteolysis"/>
    <property type="evidence" value="ECO:0007669"/>
    <property type="project" value="InterPro"/>
</dbReference>
<keyword evidence="12" id="KW-1185">Reference proteome</keyword>
<keyword evidence="2" id="KW-0808">Transferase</keyword>
<evidence type="ECO:0000256" key="2">
    <source>
        <dbReference type="ARBA" id="ARBA00022679"/>
    </source>
</evidence>
<dbReference type="Proteomes" id="UP000887572">
    <property type="component" value="Unplaced"/>
</dbReference>
<dbReference type="FunFam" id="3.30.70.270:FF:000020">
    <property type="entry name" value="Transposon Tf2-6 polyprotein-like Protein"/>
    <property type="match status" value="1"/>
</dbReference>
<evidence type="ECO:0000256" key="9">
    <source>
        <dbReference type="SAM" id="Phobius"/>
    </source>
</evidence>
<dbReference type="Pfam" id="PF17917">
    <property type="entry name" value="RT_RNaseH"/>
    <property type="match status" value="1"/>
</dbReference>
<dbReference type="Pfam" id="PF17921">
    <property type="entry name" value="Integrase_H2C2"/>
    <property type="match status" value="1"/>
</dbReference>
<feature type="domain" description="Reverse transcriptase" evidence="10">
    <location>
        <begin position="1579"/>
        <end position="1759"/>
    </location>
</feature>
<keyword evidence="7" id="KW-0695">RNA-directed DNA polymerase</keyword>
<dbReference type="Gene3D" id="3.30.70.270">
    <property type="match status" value="2"/>
</dbReference>
<dbReference type="Pfam" id="PF00078">
    <property type="entry name" value="RVT_1"/>
    <property type="match status" value="1"/>
</dbReference>
<keyword evidence="5" id="KW-0255">Endonuclease</keyword>
<feature type="compositionally biased region" description="Basic and acidic residues" evidence="8">
    <location>
        <begin position="486"/>
        <end position="496"/>
    </location>
</feature>
<evidence type="ECO:0000256" key="4">
    <source>
        <dbReference type="ARBA" id="ARBA00022722"/>
    </source>
</evidence>
<evidence type="ECO:0000256" key="5">
    <source>
        <dbReference type="ARBA" id="ARBA00022759"/>
    </source>
</evidence>
<dbReference type="CDD" id="cd00303">
    <property type="entry name" value="retropepsin_like"/>
    <property type="match status" value="1"/>
</dbReference>
<dbReference type="SUPFAM" id="SSF56672">
    <property type="entry name" value="DNA/RNA polymerases"/>
    <property type="match status" value="1"/>
</dbReference>
<evidence type="ECO:0000256" key="1">
    <source>
        <dbReference type="ARBA" id="ARBA00012493"/>
    </source>
</evidence>
<dbReference type="CDD" id="cd09274">
    <property type="entry name" value="RNase_HI_RT_Ty3"/>
    <property type="match status" value="1"/>
</dbReference>
<evidence type="ECO:0000259" key="10">
    <source>
        <dbReference type="PROSITE" id="PS50878"/>
    </source>
</evidence>
<reference evidence="13" key="1">
    <citation type="submission" date="2022-11" db="UniProtKB">
        <authorList>
            <consortium name="WormBaseParasite"/>
        </authorList>
    </citation>
    <scope>IDENTIFICATION</scope>
</reference>
<protein>
    <recommendedName>
        <fullName evidence="1">RNA-directed DNA polymerase</fullName>
        <ecNumber evidence="1">2.7.7.49</ecNumber>
    </recommendedName>
</protein>
<dbReference type="Gene3D" id="3.10.10.10">
    <property type="entry name" value="HIV Type 1 Reverse Transcriptase, subunit A, domain 1"/>
    <property type="match status" value="1"/>
</dbReference>
<dbReference type="SUPFAM" id="SSF53098">
    <property type="entry name" value="Ribonuclease H-like"/>
    <property type="match status" value="1"/>
</dbReference>
<dbReference type="Gene3D" id="3.30.420.10">
    <property type="entry name" value="Ribonuclease H-like superfamily/Ribonuclease H"/>
    <property type="match status" value="1"/>
</dbReference>
<evidence type="ECO:0000256" key="8">
    <source>
        <dbReference type="SAM" id="MobiDB-lite"/>
    </source>
</evidence>
<dbReference type="GO" id="GO:0003964">
    <property type="term" value="F:RNA-directed DNA polymerase activity"/>
    <property type="evidence" value="ECO:0007669"/>
    <property type="project" value="UniProtKB-KW"/>
</dbReference>
<dbReference type="WBParaSite" id="Gr19_v10_g5842.t1">
    <property type="protein sequence ID" value="Gr19_v10_g5842.t1"/>
    <property type="gene ID" value="Gr19_v10_g5842"/>
</dbReference>
<sequence>MPGSAIGSTSSTGATAQSTLSEDETLIKVVNKTLLQMKQSNATVRVEDLEKVFGEVIRLEEGTNRALRNTNRNTNQSQLNISRLAGEINTGFATVTTQISSLAEKVSILEKHNLGNAPTGHNPTTNLPMPNQQPNRKTPHATQPQAVQPTAVHPSQSQPTAAMAANDDDDEGSDTLERTFQSINMITDASPIPLEVYRDDCIVTYDRWAKRFREYMDAFGKKLDDKDKLARLVIYLDGVPKRILEKMDTSRKSTIELALTNLRTDLDSPQSQGLSRQALMACRQIEGEPVKDFLNRFIPLAEASVADVKDQSQREGQLRELFLERLRPNISLVMKMLDMSRGKKFEQLCLEAREVEGMLAAQNSGMPFVQSAQTVQAMQGTSQQFTPTAPAGNFQTLTPTGPNRFPDRNAPMRQNGFRPQAPRNAPWFREQGNRNFGRGQGPAYDRRWNNRQVCTYCKRVGHVANACRTRTRDFQERQGGTAFQSRDFRDQRDRRPPTSGANAIQQDRTMALLDEIAQGMRTLSVEMGKQKSLNDVNAVVELTRATAHSQISIKESASNDKPKIEPERIASWEKVTLGPKLFPLLPIIIMINLLALLASSTAAAIPMRPMICQTEIQPTIWSLPMEHNTEAWACRKIKKGAKKFTTLSGVPVSETISPEMLTVSVDECRRMAEHKTCDRGMLMENDGLWGTQHEIDLTPSLADRIVLMGHHGKRGLFCFQNSGNCTLKDKTVLIWTPETQTNCRYTSVGRFKGRFVANTWLSEDAQYGLHFKNKAQKVRSCNNLLEISEQGFATRVVSSKRSRSRRDHDSGEGLGLVTSPELNAQLTYLDNDWVESLTYALRHAFKAQCDVVAKQRELSATAYLMDPTGLARTLFNNTKLYATRAGSSLLKIWPCVQLKKGEFRFKPTRLAKECFDKMPIEFVTKSMNRLAFLDPTTMIIHPDSSKVPCTTHFRKAVVQIENQVLEVDQVTGETKELPVKKFNTEPRFPEMFELAKHSFHQTALINVTDLNSHAFVSGMVRAKQWKELSDELEKEVIGDYRLTWLFLWLPILLETYAGPGWLGRMLVGKKRPRPALEPVELERIAQRSPSPAPTEELQGVQGDPRSWPPSVSIFPSRLSSSNPESGARNTDLRTINKPTGMRLRPASIALGGTSAVAISLALITSLSLIQPSDAATAHSNSLGQNFDMESTTALLFAMAVALGLVMLSMSRWTRYFTSETAAKTKEANSWATAPLKNLKLEEIVAMNVPTTPRLSATIRAFINGRPISCLVDTGASISLAPMSLAQALGCRTQPTSFNVRSASGHPIDIRAAAQTHLEIVGHKIFGDIKLVQDNILSDRQDYQLILGCDLMAELPPITFDFKQGKLSIQGKSVPLGERGSVLYSNVKVTALKDADLPPGSFCVLDGKLKAHSQLDQVITHSLDKRLGNAHVGLVSTVTNPNNGNIKMILTNPTDAPVRIHAGMHVALANELRQSAEEPWLEEQKRQVKEEAHEKSSDEEDPAFAIDFSKGSAKGEDLRKLKELCEEFADVFSKSQYDLGSCLVGEHDIITTTEEPLSTKPRRTPFRFREEVRDHMEKWLKTGVMVKSDTPWISNIVLVQKKDGGLRPCIDFRKLNEVTVPDHFPLPRLEVVLEKVGNCHWYTSLDLSSGFLQIRLTERASRKCGIITEDDVFQMTHMPFGLRNATSAFARVMAHVLSGLEESVIAYVDDFLIYTKSPDFKEHLDALRQVFGRLRQYDLKVSPKKCVLASAKMEFLGFVISKNVYTPSLSKIEVIKNLPNPTSLKEVRSMVGMASFFRKHIAGFSTTVEPLTKLTRKEIPFVWESEQQIAFDKIKKILCEKPVLRFPDYTKPFHIFTDASNVGQGGALMQKDEESKAFHAVAYCSRTLSASERKWPTVQVELGAIIYALRQFRPFIYMGNVELHTDHKPLAYLLQKADAHPNLARWLIELQNYSIKIVHVAGKQNLLADALSRAAHDCCSEEEIKNLKELEDIAEFPACLSLSLESRLVMDESVNMMTLRGANGNSYTVDLKLEQKADHEATAFIKFIETGEMPEGMNETEKERFALMTANLIFKSGILFFKEEGLRPRIFVPASLRPLVFDSFHSSPLGGGHMNMKKTLRKCRKYFWHRMHADIVNWVRSCITCQLRHMPTPGYRAEMKLPQSNTLFAKVGLDLAGPFPITKEGNRHILCIICWFTRFVIAVPVQDAKATTLVKAFLSSCYLKFGGCTELITDNATAFTSEFFREFCSTLYINKRYATPHWSQRNAITERSFRTFHNIMAKYISSDQPDFDEHLDMVTFCYNTATHQSTGESPFFLMYGRDPIFCVDQMLDPRTAQAPMATDLADFKFKLVSSLRSAWEATAAESAEAQLRAKAQYDKLVRVLEVSVGDRVLLRNYAGKVGTSRKFHLPWKGIFRVIEVEGVMITIVSCNAPQANPKIVHINQLKKCVDILGPACTVPNISEEERDALKKAGAKEVQNMAGYDHQGQAAPPEPEPGQQPKEAEIVPRHTHNLRTRRE</sequence>
<evidence type="ECO:0000259" key="11">
    <source>
        <dbReference type="PROSITE" id="PS50994"/>
    </source>
</evidence>
<dbReference type="InterPro" id="IPR001969">
    <property type="entry name" value="Aspartic_peptidase_AS"/>
</dbReference>
<dbReference type="PANTHER" id="PTHR37984">
    <property type="entry name" value="PROTEIN CBG26694"/>
    <property type="match status" value="1"/>
</dbReference>
<evidence type="ECO:0000256" key="3">
    <source>
        <dbReference type="ARBA" id="ARBA00022695"/>
    </source>
</evidence>
<keyword evidence="9" id="KW-0472">Membrane</keyword>
<dbReference type="InterPro" id="IPR012337">
    <property type="entry name" value="RNaseH-like_sf"/>
</dbReference>
<feature type="region of interest" description="Disordered" evidence="8">
    <location>
        <begin position="1477"/>
        <end position="1499"/>
    </location>
</feature>
<dbReference type="PANTHER" id="PTHR37984:SF5">
    <property type="entry name" value="PROTEIN NYNRIN-LIKE"/>
    <property type="match status" value="1"/>
</dbReference>